<evidence type="ECO:0000313" key="3">
    <source>
        <dbReference type="Proteomes" id="UP000265703"/>
    </source>
</evidence>
<gene>
    <name evidence="2" type="ORF">C1645_755849</name>
</gene>
<feature type="compositionally biased region" description="Polar residues" evidence="1">
    <location>
        <begin position="1"/>
        <end position="11"/>
    </location>
</feature>
<evidence type="ECO:0000256" key="1">
    <source>
        <dbReference type="SAM" id="MobiDB-lite"/>
    </source>
</evidence>
<dbReference type="OrthoDB" id="2397339at2759"/>
<proteinExistence type="predicted"/>
<sequence>MFPVEQTSSITHQKRSREDSNNSSASTEKSSSKKQKASNKERDSTTLKKLIKELKDDSINQELTFATQSPEDSYTYLYKEIVNAETQNDTASQNVLICYFQFGKKISERLDYYKNEKKYRDRMAQNKVDKEIKEQLPEEVNDTTRWKQTERARKIYDLFFEIGVDKIQRVKSFSALTISKLSWEKIDYIVDSFRD</sequence>
<dbReference type="Proteomes" id="UP000265703">
    <property type="component" value="Unassembled WGS sequence"/>
</dbReference>
<feature type="region of interest" description="Disordered" evidence="1">
    <location>
        <begin position="1"/>
        <end position="45"/>
    </location>
</feature>
<reference evidence="2 3" key="1">
    <citation type="submission" date="2018-06" db="EMBL/GenBank/DDBJ databases">
        <title>Comparative genomics reveals the genomic features of Rhizophagus irregularis, R. cerebriforme, R. diaphanum and Gigaspora rosea, and their symbiotic lifestyle signature.</title>
        <authorList>
            <person name="Morin E."/>
            <person name="San Clemente H."/>
            <person name="Chen E.C.H."/>
            <person name="De La Providencia I."/>
            <person name="Hainaut M."/>
            <person name="Kuo A."/>
            <person name="Kohler A."/>
            <person name="Murat C."/>
            <person name="Tang N."/>
            <person name="Roy S."/>
            <person name="Loubradou J."/>
            <person name="Henrissat B."/>
            <person name="Grigoriev I.V."/>
            <person name="Corradi N."/>
            <person name="Roux C."/>
            <person name="Martin F.M."/>
        </authorList>
    </citation>
    <scope>NUCLEOTIDE SEQUENCE [LARGE SCALE GENOMIC DNA]</scope>
    <source>
        <strain evidence="2 3">DAOM 227022</strain>
    </source>
</reference>
<evidence type="ECO:0000313" key="2">
    <source>
        <dbReference type="EMBL" id="RIA96146.1"/>
    </source>
</evidence>
<comment type="caution">
    <text evidence="2">The sequence shown here is derived from an EMBL/GenBank/DDBJ whole genome shotgun (WGS) entry which is preliminary data.</text>
</comment>
<organism evidence="2 3">
    <name type="scientific">Glomus cerebriforme</name>
    <dbReference type="NCBI Taxonomy" id="658196"/>
    <lineage>
        <taxon>Eukaryota</taxon>
        <taxon>Fungi</taxon>
        <taxon>Fungi incertae sedis</taxon>
        <taxon>Mucoromycota</taxon>
        <taxon>Glomeromycotina</taxon>
        <taxon>Glomeromycetes</taxon>
        <taxon>Glomerales</taxon>
        <taxon>Glomeraceae</taxon>
        <taxon>Glomus</taxon>
    </lineage>
</organism>
<keyword evidence="3" id="KW-1185">Reference proteome</keyword>
<dbReference type="EMBL" id="QKYT01000050">
    <property type="protein sequence ID" value="RIA96146.1"/>
    <property type="molecule type" value="Genomic_DNA"/>
</dbReference>
<accession>A0A397TGV8</accession>
<dbReference type="AlphaFoldDB" id="A0A397TGV8"/>
<protein>
    <submittedName>
        <fullName evidence="2">Uncharacterized protein</fullName>
    </submittedName>
</protein>
<name>A0A397TGV8_9GLOM</name>